<protein>
    <recommendedName>
        <fullName evidence="9">Protein kinase domain-containing protein</fullName>
    </recommendedName>
</protein>
<reference evidence="10 11" key="1">
    <citation type="journal article" date="2006" name="Science">
        <title>Phytophthora genome sequences uncover evolutionary origins and mechanisms of pathogenesis.</title>
        <authorList>
            <person name="Tyler B.M."/>
            <person name="Tripathy S."/>
            <person name="Zhang X."/>
            <person name="Dehal P."/>
            <person name="Jiang R.H."/>
            <person name="Aerts A."/>
            <person name="Arredondo F.D."/>
            <person name="Baxter L."/>
            <person name="Bensasson D."/>
            <person name="Beynon J.L."/>
            <person name="Chapman J."/>
            <person name="Damasceno C.M."/>
            <person name="Dorrance A.E."/>
            <person name="Dou D."/>
            <person name="Dickerman A.W."/>
            <person name="Dubchak I.L."/>
            <person name="Garbelotto M."/>
            <person name="Gijzen M."/>
            <person name="Gordon S.G."/>
            <person name="Govers F."/>
            <person name="Grunwald N.J."/>
            <person name="Huang W."/>
            <person name="Ivors K.L."/>
            <person name="Jones R.W."/>
            <person name="Kamoun S."/>
            <person name="Krampis K."/>
            <person name="Lamour K.H."/>
            <person name="Lee M.K."/>
            <person name="McDonald W.H."/>
            <person name="Medina M."/>
            <person name="Meijer H.J."/>
            <person name="Nordberg E.K."/>
            <person name="Maclean D.J."/>
            <person name="Ospina-Giraldo M.D."/>
            <person name="Morris P.F."/>
            <person name="Phuntumart V."/>
            <person name="Putnam N.H."/>
            <person name="Rash S."/>
            <person name="Rose J.K."/>
            <person name="Sakihama Y."/>
            <person name="Salamov A.A."/>
            <person name="Savidor A."/>
            <person name="Scheuring C.F."/>
            <person name="Smith B.M."/>
            <person name="Sobral B.W."/>
            <person name="Terry A."/>
            <person name="Torto-Alalibo T.A."/>
            <person name="Win J."/>
            <person name="Xu Z."/>
            <person name="Zhang H."/>
            <person name="Grigoriev I.V."/>
            <person name="Rokhsar D.S."/>
            <person name="Boore J.L."/>
        </authorList>
    </citation>
    <scope>NUCLEOTIDE SEQUENCE [LARGE SCALE GENOMIC DNA]</scope>
    <source>
        <strain evidence="10 11">P6497</strain>
    </source>
</reference>
<keyword evidence="4" id="KW-0418">Kinase</keyword>
<dbReference type="InterPro" id="IPR001245">
    <property type="entry name" value="Ser-Thr/Tyr_kinase_cat_dom"/>
</dbReference>
<evidence type="ECO:0000256" key="6">
    <source>
        <dbReference type="PROSITE-ProRule" id="PRU10141"/>
    </source>
</evidence>
<dbReference type="RefSeq" id="XP_009536970.1">
    <property type="nucleotide sequence ID" value="XM_009538675.1"/>
</dbReference>
<feature type="region of interest" description="Disordered" evidence="8">
    <location>
        <begin position="769"/>
        <end position="790"/>
    </location>
</feature>
<gene>
    <name evidence="10" type="ORF">PHYSODRAFT_348206</name>
</gene>
<feature type="compositionally biased region" description="Low complexity" evidence="8">
    <location>
        <begin position="1273"/>
        <end position="1286"/>
    </location>
</feature>
<dbReference type="SMR" id="G5A9X4"/>
<dbReference type="GO" id="GO:0005524">
    <property type="term" value="F:ATP binding"/>
    <property type="evidence" value="ECO:0007669"/>
    <property type="project" value="UniProtKB-UniRule"/>
</dbReference>
<evidence type="ECO:0000313" key="11">
    <source>
        <dbReference type="Proteomes" id="UP000002640"/>
    </source>
</evidence>
<dbReference type="EMBL" id="JH159162">
    <property type="protein sequence ID" value="EGZ07404.1"/>
    <property type="molecule type" value="Genomic_DNA"/>
</dbReference>
<dbReference type="Gene3D" id="1.10.510.10">
    <property type="entry name" value="Transferase(Phosphotransferase) domain 1"/>
    <property type="match status" value="1"/>
</dbReference>
<evidence type="ECO:0000313" key="10">
    <source>
        <dbReference type="EMBL" id="EGZ07404.1"/>
    </source>
</evidence>
<dbReference type="Proteomes" id="UP000002640">
    <property type="component" value="Unassembled WGS sequence"/>
</dbReference>
<keyword evidence="3 6" id="KW-0547">Nucleotide-binding</keyword>
<proteinExistence type="predicted"/>
<dbReference type="InterPro" id="IPR000719">
    <property type="entry name" value="Prot_kinase_dom"/>
</dbReference>
<feature type="region of interest" description="Disordered" evidence="8">
    <location>
        <begin position="181"/>
        <end position="210"/>
    </location>
</feature>
<dbReference type="PANTHER" id="PTHR44329:SF288">
    <property type="entry name" value="MITOGEN-ACTIVATED PROTEIN KINASE KINASE KINASE 20"/>
    <property type="match status" value="1"/>
</dbReference>
<feature type="region of interest" description="Disordered" evidence="8">
    <location>
        <begin position="1270"/>
        <end position="1298"/>
    </location>
</feature>
<name>G5A9X4_PHYSP</name>
<dbReference type="InterPro" id="IPR008271">
    <property type="entry name" value="Ser/Thr_kinase_AS"/>
</dbReference>
<dbReference type="STRING" id="1094619.G5A9X4"/>
<feature type="region of interest" description="Disordered" evidence="8">
    <location>
        <begin position="483"/>
        <end position="512"/>
    </location>
</feature>
<keyword evidence="11" id="KW-1185">Reference proteome</keyword>
<dbReference type="PROSITE" id="PS00107">
    <property type="entry name" value="PROTEIN_KINASE_ATP"/>
    <property type="match status" value="1"/>
</dbReference>
<evidence type="ECO:0000256" key="7">
    <source>
        <dbReference type="SAM" id="Coils"/>
    </source>
</evidence>
<evidence type="ECO:0000256" key="4">
    <source>
        <dbReference type="ARBA" id="ARBA00022777"/>
    </source>
</evidence>
<dbReference type="CDD" id="cd13999">
    <property type="entry name" value="STKc_MAP3K-like"/>
    <property type="match status" value="1"/>
</dbReference>
<dbReference type="SUPFAM" id="SSF56112">
    <property type="entry name" value="Protein kinase-like (PK-like)"/>
    <property type="match status" value="1"/>
</dbReference>
<feature type="compositionally biased region" description="Basic and acidic residues" evidence="8">
    <location>
        <begin position="879"/>
        <end position="894"/>
    </location>
</feature>
<feature type="binding site" evidence="6">
    <location>
        <position position="255"/>
    </location>
    <ligand>
        <name>ATP</name>
        <dbReference type="ChEBI" id="CHEBI:30616"/>
    </ligand>
</feature>
<dbReference type="Gene3D" id="3.30.200.20">
    <property type="entry name" value="Phosphorylase Kinase, domain 1"/>
    <property type="match status" value="1"/>
</dbReference>
<feature type="domain" description="Protein kinase" evidence="9">
    <location>
        <begin position="228"/>
        <end position="489"/>
    </location>
</feature>
<evidence type="ECO:0000256" key="3">
    <source>
        <dbReference type="ARBA" id="ARBA00022741"/>
    </source>
</evidence>
<accession>G5A9X4</accession>
<dbReference type="SMART" id="SM00220">
    <property type="entry name" value="S_TKc"/>
    <property type="match status" value="1"/>
</dbReference>
<feature type="coiled-coil region" evidence="7">
    <location>
        <begin position="1225"/>
        <end position="1262"/>
    </location>
</feature>
<dbReference type="Pfam" id="PF07714">
    <property type="entry name" value="PK_Tyr_Ser-Thr"/>
    <property type="match status" value="1"/>
</dbReference>
<keyword evidence="2" id="KW-0808">Transferase</keyword>
<dbReference type="PANTHER" id="PTHR44329">
    <property type="entry name" value="SERINE/THREONINE-PROTEIN KINASE TNNI3K-RELATED"/>
    <property type="match status" value="1"/>
</dbReference>
<evidence type="ECO:0000259" key="9">
    <source>
        <dbReference type="PROSITE" id="PS50011"/>
    </source>
</evidence>
<feature type="region of interest" description="Disordered" evidence="8">
    <location>
        <begin position="631"/>
        <end position="651"/>
    </location>
</feature>
<dbReference type="InParanoid" id="G5A9X4"/>
<organism evidence="10 11">
    <name type="scientific">Phytophthora sojae (strain P6497)</name>
    <name type="common">Soybean stem and root rot agent</name>
    <name type="synonym">Phytophthora megasperma f. sp. glycines</name>
    <dbReference type="NCBI Taxonomy" id="1094619"/>
    <lineage>
        <taxon>Eukaryota</taxon>
        <taxon>Sar</taxon>
        <taxon>Stramenopiles</taxon>
        <taxon>Oomycota</taxon>
        <taxon>Peronosporomycetes</taxon>
        <taxon>Peronosporales</taxon>
        <taxon>Peronosporaceae</taxon>
        <taxon>Phytophthora</taxon>
    </lineage>
</organism>
<dbReference type="InterPro" id="IPR017441">
    <property type="entry name" value="Protein_kinase_ATP_BS"/>
</dbReference>
<feature type="region of interest" description="Disordered" evidence="8">
    <location>
        <begin position="1"/>
        <end position="37"/>
    </location>
</feature>
<feature type="coiled-coil region" evidence="7">
    <location>
        <begin position="1158"/>
        <end position="1192"/>
    </location>
</feature>
<dbReference type="GeneID" id="20648955"/>
<sequence length="1298" mass="145653">MQGPPSGSLRFLRRQPHAKIPAPKQLSMASASRRRGSLGDRRGFFRLCGSPIRTHKMELDYVHGKAHSPTQLRPAEPADVDTPLMQRRPGKKVLKQKQRHAEADAAMAALARQLGQEGGGYYDSPRAGLYGLGRSPVGVDSDAPMSCMADEGSNNSMRLEGARQAGIPLYLSDWFDPNKASTQRRRQTNVVMTREEPESESSALSNCSDAKDNSQFLKPHQNVDMADVVIGRVIGEGAFGKVFKASWKGRDVAVKVLIRQNLSADVVREFETEVKIMSFLHHPNICMLLGACLAPENRALVIELVEQGSLWAVLRTRRRQLTDEMRARFVLDTARGMSYLHHFELPILHRDMKSPNLLVERDFSIKISDFGLSRVKAQIQTMTGNCGTVQWMAPEVLGNRKYTEKADVFSFGIVVWEIFTGQCPYDGMTQIQVALGVLNHDLRPPIPRSCPRFFARLIRSCWMREPSLRPSFSELVRTFEQQDMNHATGTKNKRKNRRRNAPEGAQGRNGGARGVFRCHPRLAFSAVADTWVRFSADPPVYTAWLESAWVGGLIRGLPSCPDALGGGAYVHVAREDGHTSRHAMDAKRDELLRLVAALSGACKQDKNVLKDGELVDALETYGRQIARLRKQQKKLKKAQQKPAPHGGDKTAKKLKEQLRAGECKAAEGVPKRRKLSLDAETKCSKMDPLDYSHDLSVSCLFPSIERQHKPKRESMGEWISSLQSPNKKADVAYYRPTTPTTVAVAVEVTEEAVMVNPLKTYQYSHARRSVSPQLKTPRAVRAASPYKQMDRAVSPSTVDLSASSTSTMASYYDDMYDEYALSPERMRRYTRSASDRTPSFESMDWTPSDDESGDEAMQFRSIADEVEQRSPVSRLVTHHAPDSRLNVEELHSESGNEEYYSAEEGEPTAESSSRVAAMPLAASSTEVVMEVLYGIMEHNENFKWLIDPVNQARVAKLVEYHLKEQQNGAVQCCEDEQFINELRAQVDELIHENLKIKTENVRLMGSQSAAVDKTVEELKKRLALSEEAASMQEGYRREAEAAFQSELESKSKLVSSLQHDLQEKDLQIAKLLENGAELPTSSDATPDSEVARLRNTVTAKDREICRLNFQLSTKQKLVDEIAKKVVQQLETSTSSGATVASLVNDLHLDMDMFLFKSVAEKQETIDELKAALMSMEREVGGLEARVAKKARETLLLKTKFKSMSSRLTEANVNMSRLQSENDHLVASLKEKQGKMRDLIEFLENKEKQVMHLEEQVNLRQTQLEHVMTEFEQMQRQQSSKKSTSSRGPAHRKTVVHAQ</sequence>
<evidence type="ECO:0000256" key="5">
    <source>
        <dbReference type="ARBA" id="ARBA00022840"/>
    </source>
</evidence>
<evidence type="ECO:0000256" key="1">
    <source>
        <dbReference type="ARBA" id="ARBA00022527"/>
    </source>
</evidence>
<dbReference type="InterPro" id="IPR051681">
    <property type="entry name" value="Ser/Thr_Kinases-Pseudokinases"/>
</dbReference>
<feature type="region of interest" description="Disordered" evidence="8">
    <location>
        <begin position="830"/>
        <end position="915"/>
    </location>
</feature>
<feature type="compositionally biased region" description="Polar residues" evidence="8">
    <location>
        <begin position="200"/>
        <end position="210"/>
    </location>
</feature>
<keyword evidence="1" id="KW-0723">Serine/threonine-protein kinase</keyword>
<keyword evidence="5 6" id="KW-0067">ATP-binding</keyword>
<dbReference type="InterPro" id="IPR011009">
    <property type="entry name" value="Kinase-like_dom_sf"/>
</dbReference>
<evidence type="ECO:0000256" key="2">
    <source>
        <dbReference type="ARBA" id="ARBA00022679"/>
    </source>
</evidence>
<dbReference type="KEGG" id="psoj:PHYSODRAFT_348206"/>
<feature type="compositionally biased region" description="Basic residues" evidence="8">
    <location>
        <begin position="1288"/>
        <end position="1298"/>
    </location>
</feature>
<dbReference type="GO" id="GO:0004674">
    <property type="term" value="F:protein serine/threonine kinase activity"/>
    <property type="evidence" value="ECO:0007669"/>
    <property type="project" value="UniProtKB-KW"/>
</dbReference>
<feature type="compositionally biased region" description="Polar residues" evidence="8">
    <location>
        <begin position="831"/>
        <end position="840"/>
    </location>
</feature>
<keyword evidence="7" id="KW-0175">Coiled coil</keyword>
<dbReference type="PROSITE" id="PS50011">
    <property type="entry name" value="PROTEIN_KINASE_DOM"/>
    <property type="match status" value="1"/>
</dbReference>
<dbReference type="PRINTS" id="PR00109">
    <property type="entry name" value="TYRKINASE"/>
</dbReference>
<dbReference type="PROSITE" id="PS00108">
    <property type="entry name" value="PROTEIN_KINASE_ST"/>
    <property type="match status" value="1"/>
</dbReference>
<dbReference type="OMA" id="XETLATQ"/>
<evidence type="ECO:0000256" key="8">
    <source>
        <dbReference type="SAM" id="MobiDB-lite"/>
    </source>
</evidence>